<evidence type="ECO:0000313" key="3">
    <source>
        <dbReference type="Proteomes" id="UP000310200"/>
    </source>
</evidence>
<proteinExistence type="predicted"/>
<keyword evidence="3" id="KW-1185">Reference proteome</keyword>
<dbReference type="EMBL" id="QBLH01003331">
    <property type="protein sequence ID" value="TGZ39055.1"/>
    <property type="molecule type" value="Genomic_DNA"/>
</dbReference>
<dbReference type="Proteomes" id="UP000310200">
    <property type="component" value="Unassembled WGS sequence"/>
</dbReference>
<reference evidence="2 3" key="1">
    <citation type="journal article" date="2019" name="Philos. Trans. R. Soc. Lond., B, Biol. Sci.">
        <title>Ant behaviour and brain gene expression of defending hosts depend on the ecological success of the intruding social parasite.</title>
        <authorList>
            <person name="Kaur R."/>
            <person name="Stoldt M."/>
            <person name="Jongepier E."/>
            <person name="Feldmeyer B."/>
            <person name="Menzel F."/>
            <person name="Bornberg-Bauer E."/>
            <person name="Foitzik S."/>
        </authorList>
    </citation>
    <scope>NUCLEOTIDE SEQUENCE [LARGE SCALE GENOMIC DNA]</scope>
    <source>
        <tissue evidence="2">Whole body</tissue>
    </source>
</reference>
<sequence>MTTRRKKKSQILKKVSSLFNLDTLEEEEENTVATKLEETRARKIAEPFFSLASRPASCDKSASNSCAKARVGMKERNRGGNKGKKTET</sequence>
<protein>
    <submittedName>
        <fullName evidence="2">Uncharacterized protein</fullName>
    </submittedName>
</protein>
<gene>
    <name evidence="2" type="ORF">DBV15_02371</name>
</gene>
<comment type="caution">
    <text evidence="2">The sequence shown here is derived from an EMBL/GenBank/DDBJ whole genome shotgun (WGS) entry which is preliminary data.</text>
</comment>
<organism evidence="2 3">
    <name type="scientific">Temnothorax longispinosus</name>
    <dbReference type="NCBI Taxonomy" id="300112"/>
    <lineage>
        <taxon>Eukaryota</taxon>
        <taxon>Metazoa</taxon>
        <taxon>Ecdysozoa</taxon>
        <taxon>Arthropoda</taxon>
        <taxon>Hexapoda</taxon>
        <taxon>Insecta</taxon>
        <taxon>Pterygota</taxon>
        <taxon>Neoptera</taxon>
        <taxon>Endopterygota</taxon>
        <taxon>Hymenoptera</taxon>
        <taxon>Apocrita</taxon>
        <taxon>Aculeata</taxon>
        <taxon>Formicoidea</taxon>
        <taxon>Formicidae</taxon>
        <taxon>Myrmicinae</taxon>
        <taxon>Temnothorax</taxon>
    </lineage>
</organism>
<accession>A0A4S2JRU5</accession>
<feature type="region of interest" description="Disordered" evidence="1">
    <location>
        <begin position="55"/>
        <end position="88"/>
    </location>
</feature>
<feature type="compositionally biased region" description="Basic and acidic residues" evidence="1">
    <location>
        <begin position="72"/>
        <end position="88"/>
    </location>
</feature>
<dbReference type="AlphaFoldDB" id="A0A4S2JRU5"/>
<name>A0A4S2JRU5_9HYME</name>
<evidence type="ECO:0000256" key="1">
    <source>
        <dbReference type="SAM" id="MobiDB-lite"/>
    </source>
</evidence>
<evidence type="ECO:0000313" key="2">
    <source>
        <dbReference type="EMBL" id="TGZ39055.1"/>
    </source>
</evidence>